<protein>
    <recommendedName>
        <fullName evidence="8">Cytochrome c domain-containing protein</fullName>
    </recommendedName>
</protein>
<dbReference type="SUPFAM" id="SSF46626">
    <property type="entry name" value="Cytochrome c"/>
    <property type="match status" value="1"/>
</dbReference>
<dbReference type="PRINTS" id="PR00606">
    <property type="entry name" value="CYTCHROMECID"/>
</dbReference>
<gene>
    <name evidence="9" type="ORF">SKTS_19540</name>
</gene>
<dbReference type="Proteomes" id="UP000502260">
    <property type="component" value="Chromosome"/>
</dbReference>
<dbReference type="InterPro" id="IPR036909">
    <property type="entry name" value="Cyt_c-like_dom_sf"/>
</dbReference>
<dbReference type="InterPro" id="IPR002324">
    <property type="entry name" value="Cyt_c_ID"/>
</dbReference>
<reference evidence="10" key="1">
    <citation type="submission" date="2020-03" db="EMBL/GenBank/DDBJ databases">
        <title>Complete genome sequence of sulfur-oxidizing bacterium skT11.</title>
        <authorList>
            <person name="Kanda M."/>
            <person name="Kojima H."/>
            <person name="Fukui M."/>
        </authorList>
    </citation>
    <scope>NUCLEOTIDE SEQUENCE [LARGE SCALE GENOMIC DNA]</scope>
    <source>
        <strain evidence="10">skT11</strain>
    </source>
</reference>
<feature type="signal peptide" evidence="7">
    <location>
        <begin position="1"/>
        <end position="28"/>
    </location>
</feature>
<feature type="binding site" description="covalent" evidence="6">
    <location>
        <position position="46"/>
    </location>
    <ligand>
        <name>heme c</name>
        <dbReference type="ChEBI" id="CHEBI:61717"/>
    </ligand>
</feature>
<keyword evidence="7" id="KW-0732">Signal</keyword>
<dbReference type="GO" id="GO:0009055">
    <property type="term" value="F:electron transfer activity"/>
    <property type="evidence" value="ECO:0007669"/>
    <property type="project" value="InterPro"/>
</dbReference>
<sequence length="120" mass="13169">MSHQARTKTLAGVIAGAFVLSFSASAFAADAIDAAAAKKLARKESCLRCHNVSKKKEGPSYQSIAYKYKGKSDALDMLVKHITSGEDKVKLSDGHEEIHKITKIKDLDQVRNLVRWILAQ</sequence>
<evidence type="ECO:0000256" key="2">
    <source>
        <dbReference type="ARBA" id="ARBA00022617"/>
    </source>
</evidence>
<feature type="domain" description="Cytochrome c" evidence="8">
    <location>
        <begin position="32"/>
        <end position="120"/>
    </location>
</feature>
<dbReference type="GO" id="GO:0020037">
    <property type="term" value="F:heme binding"/>
    <property type="evidence" value="ECO:0007669"/>
    <property type="project" value="InterPro"/>
</dbReference>
<evidence type="ECO:0000256" key="7">
    <source>
        <dbReference type="SAM" id="SignalP"/>
    </source>
</evidence>
<dbReference type="KEGG" id="slac:SKTS_19540"/>
<evidence type="ECO:0000259" key="8">
    <source>
        <dbReference type="PROSITE" id="PS51007"/>
    </source>
</evidence>
<comment type="PTM">
    <text evidence="6">Binds 1 heme c group covalently per subunit.</text>
</comment>
<keyword evidence="10" id="KW-1185">Reference proteome</keyword>
<evidence type="ECO:0000256" key="1">
    <source>
        <dbReference type="ARBA" id="ARBA00022448"/>
    </source>
</evidence>
<organism evidence="9 10">
    <name type="scientific">Sulfurimicrobium lacus</name>
    <dbReference type="NCBI Taxonomy" id="2715678"/>
    <lineage>
        <taxon>Bacteria</taxon>
        <taxon>Pseudomonadati</taxon>
        <taxon>Pseudomonadota</taxon>
        <taxon>Betaproteobacteria</taxon>
        <taxon>Nitrosomonadales</taxon>
        <taxon>Sulfuricellaceae</taxon>
        <taxon>Sulfurimicrobium</taxon>
    </lineage>
</organism>
<keyword evidence="1" id="KW-0813">Transport</keyword>
<evidence type="ECO:0000256" key="5">
    <source>
        <dbReference type="ARBA" id="ARBA00023004"/>
    </source>
</evidence>
<dbReference type="EMBL" id="AP022853">
    <property type="protein sequence ID" value="BCB27068.1"/>
    <property type="molecule type" value="Genomic_DNA"/>
</dbReference>
<dbReference type="PROSITE" id="PS51007">
    <property type="entry name" value="CYTC"/>
    <property type="match status" value="1"/>
</dbReference>
<dbReference type="RefSeq" id="WP_173064031.1">
    <property type="nucleotide sequence ID" value="NZ_AP022853.1"/>
</dbReference>
<evidence type="ECO:0000256" key="6">
    <source>
        <dbReference type="PIRSR" id="PIRSR602324-1"/>
    </source>
</evidence>
<evidence type="ECO:0000256" key="4">
    <source>
        <dbReference type="ARBA" id="ARBA00022982"/>
    </source>
</evidence>
<evidence type="ECO:0000256" key="3">
    <source>
        <dbReference type="ARBA" id="ARBA00022723"/>
    </source>
</evidence>
<dbReference type="GO" id="GO:0005506">
    <property type="term" value="F:iron ion binding"/>
    <property type="evidence" value="ECO:0007669"/>
    <property type="project" value="InterPro"/>
</dbReference>
<name>A0A6F8VBH4_9PROT</name>
<evidence type="ECO:0000313" key="9">
    <source>
        <dbReference type="EMBL" id="BCB27068.1"/>
    </source>
</evidence>
<keyword evidence="5 6" id="KW-0408">Iron</keyword>
<accession>A0A6F8VBH4</accession>
<keyword evidence="4" id="KW-0249">Electron transport</keyword>
<dbReference type="AlphaFoldDB" id="A0A6F8VBH4"/>
<keyword evidence="3 6" id="KW-0479">Metal-binding</keyword>
<feature type="chain" id="PRO_5026248736" description="Cytochrome c domain-containing protein" evidence="7">
    <location>
        <begin position="29"/>
        <end position="120"/>
    </location>
</feature>
<feature type="binding site" description="covalent" evidence="6">
    <location>
        <position position="50"/>
    </location>
    <ligand>
        <name>heme c</name>
        <dbReference type="ChEBI" id="CHEBI:61717"/>
    </ligand>
</feature>
<dbReference type="Gene3D" id="1.10.760.10">
    <property type="entry name" value="Cytochrome c-like domain"/>
    <property type="match status" value="1"/>
</dbReference>
<keyword evidence="2 6" id="KW-0349">Heme</keyword>
<evidence type="ECO:0000313" key="10">
    <source>
        <dbReference type="Proteomes" id="UP000502260"/>
    </source>
</evidence>
<dbReference type="InterPro" id="IPR009056">
    <property type="entry name" value="Cyt_c-like_dom"/>
</dbReference>
<proteinExistence type="predicted"/>
<dbReference type="Pfam" id="PF00034">
    <property type="entry name" value="Cytochrom_C"/>
    <property type="match status" value="1"/>
</dbReference>